<dbReference type="NCBIfam" id="NF009814">
    <property type="entry name" value="PRK13299.1"/>
    <property type="match status" value="1"/>
</dbReference>
<dbReference type="Gene3D" id="1.10.246.80">
    <property type="match status" value="1"/>
</dbReference>
<keyword evidence="4 13" id="KW-0548">Nucleotidyltransferase</keyword>
<keyword evidence="5" id="KW-0479">Metal-binding</keyword>
<dbReference type="GO" id="GO:0000166">
    <property type="term" value="F:nucleotide binding"/>
    <property type="evidence" value="ECO:0007669"/>
    <property type="project" value="UniProtKB-KW"/>
</dbReference>
<evidence type="ECO:0000259" key="11">
    <source>
        <dbReference type="Pfam" id="PF12627"/>
    </source>
</evidence>
<dbReference type="Gene3D" id="3.30.460.10">
    <property type="entry name" value="Beta Polymerase, domain 2"/>
    <property type="match status" value="1"/>
</dbReference>
<dbReference type="SUPFAM" id="SSF81891">
    <property type="entry name" value="Poly A polymerase C-terminal region-like"/>
    <property type="match status" value="1"/>
</dbReference>
<dbReference type="GO" id="GO:0046872">
    <property type="term" value="F:metal ion binding"/>
    <property type="evidence" value="ECO:0007669"/>
    <property type="project" value="UniProtKB-KW"/>
</dbReference>
<organism evidence="13 14">
    <name type="scientific">Planococcus koreensis</name>
    <dbReference type="NCBI Taxonomy" id="112331"/>
    <lineage>
        <taxon>Bacteria</taxon>
        <taxon>Bacillati</taxon>
        <taxon>Bacillota</taxon>
        <taxon>Bacilli</taxon>
        <taxon>Bacillales</taxon>
        <taxon>Caryophanaceae</taxon>
        <taxon>Planococcus</taxon>
    </lineage>
</organism>
<gene>
    <name evidence="13" type="ORF">HNQ44_000088</name>
</gene>
<evidence type="ECO:0000259" key="12">
    <source>
        <dbReference type="Pfam" id="PF13735"/>
    </source>
</evidence>
<keyword evidence="2 9" id="KW-0808">Transferase</keyword>
<dbReference type="OrthoDB" id="9805698at2"/>
<dbReference type="InterPro" id="IPR050264">
    <property type="entry name" value="Bact_CCA-adding_enz_type3_sf"/>
</dbReference>
<reference evidence="13 14" key="1">
    <citation type="submission" date="2020-08" db="EMBL/GenBank/DDBJ databases">
        <title>Genomic Encyclopedia of Type Strains, Phase IV (KMG-IV): sequencing the most valuable type-strain genomes for metagenomic binning, comparative biology and taxonomic classification.</title>
        <authorList>
            <person name="Goeker M."/>
        </authorList>
    </citation>
    <scope>NUCLEOTIDE SEQUENCE [LARGE SCALE GENOMIC DNA]</scope>
    <source>
        <strain evidence="13 14">DSM 15895</strain>
    </source>
</reference>
<evidence type="ECO:0000256" key="2">
    <source>
        <dbReference type="ARBA" id="ARBA00022679"/>
    </source>
</evidence>
<dbReference type="GO" id="GO:0004810">
    <property type="term" value="F:CCA tRNA nucleotidyltransferase activity"/>
    <property type="evidence" value="ECO:0007669"/>
    <property type="project" value="UniProtKB-EC"/>
</dbReference>
<dbReference type="InterPro" id="IPR032810">
    <property type="entry name" value="CCA-adding_enz_C"/>
</dbReference>
<keyword evidence="6" id="KW-0547">Nucleotide-binding</keyword>
<evidence type="ECO:0000259" key="10">
    <source>
        <dbReference type="Pfam" id="PF01743"/>
    </source>
</evidence>
<keyword evidence="8 9" id="KW-0694">RNA-binding</keyword>
<dbReference type="EC" id="3.1.3.-" evidence="13"/>
<feature type="domain" description="Poly A polymerase head" evidence="10">
    <location>
        <begin position="18"/>
        <end position="138"/>
    </location>
</feature>
<feature type="domain" description="tRNA nucleotidyltransferase/poly(A) polymerase RNA and SrmB- binding" evidence="11">
    <location>
        <begin position="165"/>
        <end position="221"/>
    </location>
</feature>
<dbReference type="Proteomes" id="UP000525923">
    <property type="component" value="Unassembled WGS sequence"/>
</dbReference>
<evidence type="ECO:0000256" key="6">
    <source>
        <dbReference type="ARBA" id="ARBA00022741"/>
    </source>
</evidence>
<comment type="similarity">
    <text evidence="9">Belongs to the tRNA nucleotidyltransferase/poly(A) polymerase family.</text>
</comment>
<dbReference type="Pfam" id="PF12627">
    <property type="entry name" value="PolyA_pol_RNAbd"/>
    <property type="match status" value="1"/>
</dbReference>
<evidence type="ECO:0000256" key="8">
    <source>
        <dbReference type="ARBA" id="ARBA00022884"/>
    </source>
</evidence>
<dbReference type="InterPro" id="IPR043519">
    <property type="entry name" value="NT_sf"/>
</dbReference>
<evidence type="ECO:0000256" key="9">
    <source>
        <dbReference type="RuleBase" id="RU003953"/>
    </source>
</evidence>
<comment type="cofactor">
    <cofactor evidence="1">
        <name>Mg(2+)</name>
        <dbReference type="ChEBI" id="CHEBI:18420"/>
    </cofactor>
</comment>
<dbReference type="SUPFAM" id="SSF81301">
    <property type="entry name" value="Nucleotidyltransferase"/>
    <property type="match status" value="1"/>
</dbReference>
<name>A0A7W8CNQ0_9BACL</name>
<evidence type="ECO:0000313" key="13">
    <source>
        <dbReference type="EMBL" id="MBB5178666.1"/>
    </source>
</evidence>
<dbReference type="Pfam" id="PF13735">
    <property type="entry name" value="tRNA_NucTran2_2"/>
    <property type="match status" value="1"/>
</dbReference>
<dbReference type="Gene3D" id="1.10.3090.10">
    <property type="entry name" value="cca-adding enzyme, domain 2"/>
    <property type="match status" value="1"/>
</dbReference>
<evidence type="ECO:0000256" key="7">
    <source>
        <dbReference type="ARBA" id="ARBA00022842"/>
    </source>
</evidence>
<dbReference type="RefSeq" id="WP_135505429.1">
    <property type="nucleotide sequence ID" value="NZ_CP181055.1"/>
</dbReference>
<keyword evidence="7" id="KW-0460">Magnesium</keyword>
<keyword evidence="14" id="KW-1185">Reference proteome</keyword>
<evidence type="ECO:0000256" key="4">
    <source>
        <dbReference type="ARBA" id="ARBA00022695"/>
    </source>
</evidence>
<dbReference type="InterPro" id="IPR002646">
    <property type="entry name" value="PolA_pol_head_dom"/>
</dbReference>
<evidence type="ECO:0000256" key="5">
    <source>
        <dbReference type="ARBA" id="ARBA00022723"/>
    </source>
</evidence>
<dbReference type="GO" id="GO:0000049">
    <property type="term" value="F:tRNA binding"/>
    <property type="evidence" value="ECO:0007669"/>
    <property type="project" value="TreeGrafter"/>
</dbReference>
<dbReference type="CDD" id="cd05398">
    <property type="entry name" value="NT_ClassII-CCAase"/>
    <property type="match status" value="1"/>
</dbReference>
<sequence length="377" mass="43062">MKTAAKVIRNLENAGFEAYIVGGAVRDFLLGKVPHDMDVASNAYPEEVKKLFNRTVDIGIEHGTVLVLMEGEGIEVTTFRTESEYTDLRRPDKVEFVQSLEEDLKRRDFTINAMAMDKDLAIIDPFGGKSDLEKCLIRAVGEAGERFQEDALRMLRAVRFSGQLNFAIEEGTLAAIRSHASLIRSVAVERLKNELDKILLNPRTQHSMAYLKDSGLAKHLPAGGLLSMDWTGYEPKGQAAFGWAYLLHSQQKQFEEIKGYKFSNAERRLVERALEAANLTEWDDWTFYCFEAKELEIACYLNGTDMDIPLRKEQLPIKSKRELAVNGIDLMEWSGRKQGPWLRQWIEKMERHIVYGQLENDNGLIKDWFLNEYNGDS</sequence>
<dbReference type="EC" id="2.7.7.72" evidence="13"/>
<dbReference type="EMBL" id="JACHHE010000001">
    <property type="protein sequence ID" value="MBB5178666.1"/>
    <property type="molecule type" value="Genomic_DNA"/>
</dbReference>
<proteinExistence type="inferred from homology"/>
<feature type="domain" description="CCA-adding enzyme C-terminal" evidence="12">
    <location>
        <begin position="243"/>
        <end position="368"/>
    </location>
</feature>
<protein>
    <submittedName>
        <fullName evidence="13">tRNA nucleotidyltransferase (CCA-adding enzyme)</fullName>
        <ecNumber evidence="13">2.7.7.72</ecNumber>
        <ecNumber evidence="13">3.1.3.-</ecNumber>
        <ecNumber evidence="13">3.1.4.-</ecNumber>
    </submittedName>
</protein>
<keyword evidence="3" id="KW-0819">tRNA processing</keyword>
<evidence type="ECO:0000256" key="3">
    <source>
        <dbReference type="ARBA" id="ARBA00022694"/>
    </source>
</evidence>
<comment type="caution">
    <text evidence="13">The sequence shown here is derived from an EMBL/GenBank/DDBJ whole genome shotgun (WGS) entry which is preliminary data.</text>
</comment>
<dbReference type="GO" id="GO:0008033">
    <property type="term" value="P:tRNA processing"/>
    <property type="evidence" value="ECO:0007669"/>
    <property type="project" value="UniProtKB-KW"/>
</dbReference>
<dbReference type="AlphaFoldDB" id="A0A7W8CNQ0"/>
<dbReference type="InterPro" id="IPR032828">
    <property type="entry name" value="PolyA_RNA-bd"/>
</dbReference>
<accession>A0A7W8CNQ0</accession>
<evidence type="ECO:0000313" key="14">
    <source>
        <dbReference type="Proteomes" id="UP000525923"/>
    </source>
</evidence>
<dbReference type="GO" id="GO:0016787">
    <property type="term" value="F:hydrolase activity"/>
    <property type="evidence" value="ECO:0007669"/>
    <property type="project" value="UniProtKB-KW"/>
</dbReference>
<dbReference type="PANTHER" id="PTHR46173">
    <property type="entry name" value="CCA TRNA NUCLEOTIDYLTRANSFERASE 1, MITOCHONDRIAL"/>
    <property type="match status" value="1"/>
</dbReference>
<keyword evidence="13" id="KW-0378">Hydrolase</keyword>
<dbReference type="Pfam" id="PF01743">
    <property type="entry name" value="PolyA_pol"/>
    <property type="match status" value="1"/>
</dbReference>
<dbReference type="PANTHER" id="PTHR46173:SF1">
    <property type="entry name" value="CCA TRNA NUCLEOTIDYLTRANSFERASE 1, MITOCHONDRIAL"/>
    <property type="match status" value="1"/>
</dbReference>
<evidence type="ECO:0000256" key="1">
    <source>
        <dbReference type="ARBA" id="ARBA00001946"/>
    </source>
</evidence>
<dbReference type="EC" id="3.1.4.-" evidence="13"/>